<evidence type="ECO:0000313" key="3">
    <source>
        <dbReference type="EMBL" id="AXA37246.1"/>
    </source>
</evidence>
<dbReference type="EMBL" id="CP030759">
    <property type="protein sequence ID" value="AXA37246.1"/>
    <property type="molecule type" value="Genomic_DNA"/>
</dbReference>
<dbReference type="Pfam" id="PF14559">
    <property type="entry name" value="TPR_19"/>
    <property type="match status" value="2"/>
</dbReference>
<dbReference type="SMART" id="SM00028">
    <property type="entry name" value="TPR"/>
    <property type="match status" value="6"/>
</dbReference>
<dbReference type="Proteomes" id="UP000262583">
    <property type="component" value="Chromosome"/>
</dbReference>
<feature type="chain" id="PRO_5016428510" evidence="2">
    <location>
        <begin position="38"/>
        <end position="969"/>
    </location>
</feature>
<accession>A0A2Z4Y8A6</accession>
<feature type="repeat" description="TPR" evidence="1">
    <location>
        <begin position="861"/>
        <end position="894"/>
    </location>
</feature>
<dbReference type="InterPro" id="IPR019734">
    <property type="entry name" value="TPR_rpt"/>
</dbReference>
<keyword evidence="2" id="KW-0732">Signal</keyword>
<dbReference type="InterPro" id="IPR011990">
    <property type="entry name" value="TPR-like_helical_dom_sf"/>
</dbReference>
<keyword evidence="1" id="KW-0802">TPR repeat</keyword>
<reference evidence="3 4" key="1">
    <citation type="submission" date="2018-05" db="EMBL/GenBank/DDBJ databases">
        <title>A metagenomic window into the 2 km-deep terrestrial subsurface aquifer revealed taxonomically and functionally diverse microbial community comprising novel uncultured bacterial lineages.</title>
        <authorList>
            <person name="Kadnikov V.V."/>
            <person name="Mardanov A.V."/>
            <person name="Beletsky A.V."/>
            <person name="Banks D."/>
            <person name="Pimenov N.V."/>
            <person name="Frank Y.A."/>
            <person name="Karnachuk O.V."/>
            <person name="Ravin N.V."/>
        </authorList>
    </citation>
    <scope>NUCLEOTIDE SEQUENCE [LARGE SCALE GENOMIC DNA]</scope>
    <source>
        <strain evidence="3">BY</strain>
    </source>
</reference>
<name>A0A2Z4Y8A6_SUMC1</name>
<evidence type="ECO:0000313" key="4">
    <source>
        <dbReference type="Proteomes" id="UP000262583"/>
    </source>
</evidence>
<dbReference type="Gene3D" id="1.25.40.10">
    <property type="entry name" value="Tetratricopeptide repeat domain"/>
    <property type="match status" value="4"/>
</dbReference>
<feature type="signal peptide" evidence="2">
    <location>
        <begin position="1"/>
        <end position="37"/>
    </location>
</feature>
<evidence type="ECO:0000256" key="1">
    <source>
        <dbReference type="PROSITE-ProRule" id="PRU00339"/>
    </source>
</evidence>
<dbReference type="PROSITE" id="PS50005">
    <property type="entry name" value="TPR"/>
    <property type="match status" value="1"/>
</dbReference>
<dbReference type="KEGG" id="schv:BRCON_2489"/>
<dbReference type="PANTHER" id="PTHR12558">
    <property type="entry name" value="CELL DIVISION CYCLE 16,23,27"/>
    <property type="match status" value="1"/>
</dbReference>
<gene>
    <name evidence="3" type="ORF">BRCON_2489</name>
</gene>
<dbReference type="AlphaFoldDB" id="A0A2Z4Y8A6"/>
<organism evidence="3 4">
    <name type="scientific">Sumerlaea chitinivorans</name>
    <dbReference type="NCBI Taxonomy" id="2250252"/>
    <lineage>
        <taxon>Bacteria</taxon>
        <taxon>Candidatus Sumerlaeota</taxon>
        <taxon>Candidatus Sumerlaeia</taxon>
        <taxon>Candidatus Sumerlaeales</taxon>
        <taxon>Candidatus Sumerlaeaceae</taxon>
        <taxon>Candidatus Sumerlaea</taxon>
    </lineage>
</organism>
<dbReference type="SUPFAM" id="SSF48452">
    <property type="entry name" value="TPR-like"/>
    <property type="match status" value="3"/>
</dbReference>
<dbReference type="PANTHER" id="PTHR12558:SF13">
    <property type="entry name" value="CELL DIVISION CYCLE PROTEIN 27 HOMOLOG"/>
    <property type="match status" value="1"/>
</dbReference>
<proteinExistence type="predicted"/>
<dbReference type="Pfam" id="PF13429">
    <property type="entry name" value="TPR_15"/>
    <property type="match status" value="1"/>
</dbReference>
<sequence>MNERKWVMRRAQQVGASKRQWGLLLCALILTSVCALAQTTTTRTLMPATTATLRATADFFPVVLQERATTLPLVSLVEGESSAALGLVTAFELRTTRTVAGEIGKVEVTTSTEALIAEKAGIRLPVKVDKSSTEATVRQLVHFEKQNQYAEAFLLACELVRENPTSEFAYDAAIRTALVLAGGSPTHMEQDIERFFRQAMRIAALPGRYYVQLAHYYERTGKVEKLRKLVEEYEKNNVKDPDYWVTLARIYAMSGDLQRTRLFIERASQRKVVEFPLTLLGARTYRQLGLADKAREMLLRAVDEDYGPWEMQALFLEFLQLPGNKPDALGKMILAAMVNEARYRVARGLADTLIRTTVEQRTFFDLQDWLAKRVADKTASDVEVWLLALMYAQEGDEPRALELLLQERTRTTPVIAFERAKALAAAGRHSEAIPILSILLAEQPNDVAIRLLLAQEQIAAGQAKECLATLTPLRWEKLSRDDRLRAAEAAVAALVKLGNTPRLIELWLDLTRSTTFVELQRLADIVLQAVQGSPVAEELKTRLSSLIQEQGQWPLLWLYARLVGREGDHKSEMQYYSRYVEHVGDDTELLRFVAHLSIEYATLPLKIEATRDRTTSAAIRVLDASYSDLAIDLYKRLIALQPMVAENYAALMRIYQMRGEVEAAKKVAAEVAQRDPDSPKTLAIAASILDENGFIPEALHFYERSLRADPTNFAVWMKYAEALRAAGQRTEAEIIYKKILEEGYNSRPYNQPAILAALYRTALETNRTHELVNYLYGLRTHSIPGKPEFLLSTSKLFIQLREFEKAGELISQFQKEFATSNLLEESYLLRGQVWFSRGDIPRAIEAYREAATRFAGSPTAISAGFNIAVAYAHAGKIQEALAAFEDLARRHPTDDKAQSALYEAAVLCWRFYGDSQRCAQYLERYLAARTLDFALRKTVRDALKRIQAGQPPFGEAAAQARDSQTTSGL</sequence>
<evidence type="ECO:0000256" key="2">
    <source>
        <dbReference type="SAM" id="SignalP"/>
    </source>
</evidence>
<protein>
    <submittedName>
        <fullName evidence="3">TPR Domain containing protein</fullName>
    </submittedName>
</protein>